<reference evidence="7 8" key="1">
    <citation type="submission" date="2019-02" db="EMBL/GenBank/DDBJ databases">
        <authorList>
            <person name="Fomenkov A."/>
            <person name="Dubinina G."/>
            <person name="Grabovich M."/>
            <person name="Vincze T."/>
            <person name="Roberts R.J."/>
        </authorList>
    </citation>
    <scope>NUCLEOTIDE SEQUENCE [LARGE SCALE GENOMIC DNA]</scope>
    <source>
        <strain evidence="7 8">P</strain>
    </source>
</reference>
<dbReference type="Gene3D" id="3.40.140.10">
    <property type="entry name" value="Cytidine Deaminase, domain 2"/>
    <property type="match status" value="1"/>
</dbReference>
<sequence>MKYQIISERTEKYEVKVSYPTDLLPCLKRYRDLEKEHFIVATLNGAHEVISVRLITIGILNRTLIHPREVFRPAIADNSASIILVHNHPSGNIEPSEEDKLVTKRLVNAGDILGIKVLDHMIIGTKDYYSFAEGDSRYLEPNRDNY</sequence>
<dbReference type="AlphaFoldDB" id="A0A5C1Q7Q7"/>
<evidence type="ECO:0000256" key="3">
    <source>
        <dbReference type="ARBA" id="ARBA00022801"/>
    </source>
</evidence>
<name>A0A5C1Q7Q7_9SPIO</name>
<evidence type="ECO:0000313" key="7">
    <source>
        <dbReference type="EMBL" id="QEN03338.1"/>
    </source>
</evidence>
<dbReference type="GO" id="GO:0046872">
    <property type="term" value="F:metal ion binding"/>
    <property type="evidence" value="ECO:0007669"/>
    <property type="project" value="UniProtKB-KW"/>
</dbReference>
<proteinExistence type="predicted"/>
<keyword evidence="2" id="KW-0479">Metal-binding</keyword>
<evidence type="ECO:0000256" key="5">
    <source>
        <dbReference type="ARBA" id="ARBA00023049"/>
    </source>
</evidence>
<reference evidence="7 8" key="2">
    <citation type="submission" date="2019-09" db="EMBL/GenBank/DDBJ databases">
        <title>Complete Genome Sequence and Methylome Analysis of free living Spirochaetas.</title>
        <authorList>
            <person name="Leshcheva N."/>
            <person name="Mikheeva N."/>
        </authorList>
    </citation>
    <scope>NUCLEOTIDE SEQUENCE [LARGE SCALE GENOMIC DNA]</scope>
    <source>
        <strain evidence="7 8">P</strain>
    </source>
</reference>
<organism evidence="7 8">
    <name type="scientific">Thiospirochaeta perfilievii</name>
    <dbReference type="NCBI Taxonomy" id="252967"/>
    <lineage>
        <taxon>Bacteria</taxon>
        <taxon>Pseudomonadati</taxon>
        <taxon>Spirochaetota</taxon>
        <taxon>Spirochaetia</taxon>
        <taxon>Spirochaetales</taxon>
        <taxon>Spirochaetaceae</taxon>
        <taxon>Thiospirochaeta</taxon>
    </lineage>
</organism>
<dbReference type="PANTHER" id="PTHR30471">
    <property type="entry name" value="DNA REPAIR PROTEIN RADC"/>
    <property type="match status" value="1"/>
</dbReference>
<evidence type="ECO:0000256" key="4">
    <source>
        <dbReference type="ARBA" id="ARBA00022833"/>
    </source>
</evidence>
<dbReference type="RefSeq" id="WP_149566598.1">
    <property type="nucleotide sequence ID" value="NZ_CP035807.1"/>
</dbReference>
<protein>
    <submittedName>
        <fullName evidence="7">DNA repair protein RadC</fullName>
    </submittedName>
</protein>
<evidence type="ECO:0000256" key="2">
    <source>
        <dbReference type="ARBA" id="ARBA00022723"/>
    </source>
</evidence>
<keyword evidence="5" id="KW-0482">Metalloprotease</keyword>
<dbReference type="PROSITE" id="PS01302">
    <property type="entry name" value="UPF0758"/>
    <property type="match status" value="1"/>
</dbReference>
<dbReference type="EMBL" id="CP035807">
    <property type="protein sequence ID" value="QEN03338.1"/>
    <property type="molecule type" value="Genomic_DNA"/>
</dbReference>
<accession>A0A5C1Q7Q7</accession>
<keyword evidence="8" id="KW-1185">Reference proteome</keyword>
<evidence type="ECO:0000313" key="8">
    <source>
        <dbReference type="Proteomes" id="UP000323824"/>
    </source>
</evidence>
<dbReference type="InterPro" id="IPR020891">
    <property type="entry name" value="UPF0758_CS"/>
</dbReference>
<dbReference type="OrthoDB" id="9804482at2"/>
<dbReference type="CDD" id="cd08071">
    <property type="entry name" value="MPN_DUF2466"/>
    <property type="match status" value="1"/>
</dbReference>
<dbReference type="PROSITE" id="PS50249">
    <property type="entry name" value="MPN"/>
    <property type="match status" value="1"/>
</dbReference>
<evidence type="ECO:0000256" key="1">
    <source>
        <dbReference type="ARBA" id="ARBA00022670"/>
    </source>
</evidence>
<evidence type="ECO:0000259" key="6">
    <source>
        <dbReference type="PROSITE" id="PS50249"/>
    </source>
</evidence>
<dbReference type="GO" id="GO:0006508">
    <property type="term" value="P:proteolysis"/>
    <property type="evidence" value="ECO:0007669"/>
    <property type="project" value="UniProtKB-KW"/>
</dbReference>
<gene>
    <name evidence="7" type="ORF">EW093_00990</name>
</gene>
<keyword evidence="1" id="KW-0645">Protease</keyword>
<dbReference type="Proteomes" id="UP000323824">
    <property type="component" value="Chromosome"/>
</dbReference>
<dbReference type="GO" id="GO:0008237">
    <property type="term" value="F:metallopeptidase activity"/>
    <property type="evidence" value="ECO:0007669"/>
    <property type="project" value="UniProtKB-KW"/>
</dbReference>
<dbReference type="Pfam" id="PF04002">
    <property type="entry name" value="RadC"/>
    <property type="match status" value="1"/>
</dbReference>
<dbReference type="PANTHER" id="PTHR30471:SF3">
    <property type="entry name" value="UPF0758 PROTEIN YEES-RELATED"/>
    <property type="match status" value="1"/>
</dbReference>
<dbReference type="InterPro" id="IPR001405">
    <property type="entry name" value="UPF0758"/>
</dbReference>
<keyword evidence="3" id="KW-0378">Hydrolase</keyword>
<keyword evidence="4" id="KW-0862">Zinc</keyword>
<dbReference type="InterPro" id="IPR025657">
    <property type="entry name" value="RadC_JAB"/>
</dbReference>
<dbReference type="KEGG" id="sper:EW093_00990"/>
<feature type="domain" description="MPN" evidence="6">
    <location>
        <begin position="16"/>
        <end position="137"/>
    </location>
</feature>
<dbReference type="InterPro" id="IPR037518">
    <property type="entry name" value="MPN"/>
</dbReference>